<name>E3NHV8_CAERE</name>
<dbReference type="AlphaFoldDB" id="E3NHV8"/>
<gene>
    <name evidence="1" type="ORF">CRE_01400</name>
</gene>
<organism evidence="2">
    <name type="scientific">Caenorhabditis remanei</name>
    <name type="common">Caenorhabditis vulgaris</name>
    <dbReference type="NCBI Taxonomy" id="31234"/>
    <lineage>
        <taxon>Eukaryota</taxon>
        <taxon>Metazoa</taxon>
        <taxon>Ecdysozoa</taxon>
        <taxon>Nematoda</taxon>
        <taxon>Chromadorea</taxon>
        <taxon>Rhabditida</taxon>
        <taxon>Rhabditina</taxon>
        <taxon>Rhabditomorpha</taxon>
        <taxon>Rhabditoidea</taxon>
        <taxon>Rhabditidae</taxon>
        <taxon>Peloderinae</taxon>
        <taxon>Caenorhabditis</taxon>
    </lineage>
</organism>
<dbReference type="GeneID" id="9804322"/>
<accession>E3NHV8</accession>
<keyword evidence="2" id="KW-1185">Reference proteome</keyword>
<evidence type="ECO:0000313" key="2">
    <source>
        <dbReference type="Proteomes" id="UP000008281"/>
    </source>
</evidence>
<dbReference type="Proteomes" id="UP000008281">
    <property type="component" value="Unassembled WGS sequence"/>
</dbReference>
<proteinExistence type="predicted"/>
<protein>
    <submittedName>
        <fullName evidence="1">Uncharacterized protein</fullName>
    </submittedName>
</protein>
<dbReference type="CTD" id="9804322"/>
<sequence>MKIFRIEMSLCSKRCKRIVKSTRNDFFGLRIFITSDYFSIRVDGKNGVETMWMFSAAHHDENSRVYMLSGKEIKVQRLLSIFEVFYPPEHRQFIMTSLVNLMMDSLQVPMLSVDLHTNGFDDFLDFVPCFQKSRKISFNGITPISGGDLDFVKNTMSSDTELQFSHF</sequence>
<dbReference type="HOGENOM" id="CLU_1429246_0_0_1"/>
<dbReference type="EMBL" id="DS268687">
    <property type="protein sequence ID" value="EFO98423.1"/>
    <property type="molecule type" value="Genomic_DNA"/>
</dbReference>
<dbReference type="KEGG" id="crq:GCK72_022418"/>
<reference evidence="1" key="1">
    <citation type="submission" date="2007-07" db="EMBL/GenBank/DDBJ databases">
        <title>PCAP assembly of the Caenorhabditis remanei genome.</title>
        <authorList>
            <consortium name="The Caenorhabditis remanei Sequencing Consortium"/>
            <person name="Wilson R.K."/>
        </authorList>
    </citation>
    <scope>NUCLEOTIDE SEQUENCE [LARGE SCALE GENOMIC DNA]</scope>
    <source>
        <strain evidence="1">PB4641</strain>
    </source>
</reference>
<evidence type="ECO:0000313" key="1">
    <source>
        <dbReference type="EMBL" id="EFO98423.1"/>
    </source>
</evidence>
<dbReference type="RefSeq" id="XP_003092011.2">
    <property type="nucleotide sequence ID" value="XM_003091963.2"/>
</dbReference>